<comment type="caution">
    <text evidence="3">The sequence shown here is derived from an EMBL/GenBank/DDBJ whole genome shotgun (WGS) entry which is preliminary data.</text>
</comment>
<evidence type="ECO:0000313" key="3">
    <source>
        <dbReference type="EMBL" id="NNG40895.1"/>
    </source>
</evidence>
<dbReference type="SUPFAM" id="SSF52499">
    <property type="entry name" value="Isochorismatase-like hydrolases"/>
    <property type="match status" value="1"/>
</dbReference>
<evidence type="ECO:0000256" key="1">
    <source>
        <dbReference type="ARBA" id="ARBA00022801"/>
    </source>
</evidence>
<organism evidence="3 4">
    <name type="scientific">Flexivirga aerilata</name>
    <dbReference type="NCBI Taxonomy" id="1656889"/>
    <lineage>
        <taxon>Bacteria</taxon>
        <taxon>Bacillati</taxon>
        <taxon>Actinomycetota</taxon>
        <taxon>Actinomycetes</taxon>
        <taxon>Micrococcales</taxon>
        <taxon>Dermacoccaceae</taxon>
        <taxon>Flexivirga</taxon>
    </lineage>
</organism>
<keyword evidence="4" id="KW-1185">Reference proteome</keyword>
<dbReference type="GO" id="GO:0016787">
    <property type="term" value="F:hydrolase activity"/>
    <property type="evidence" value="ECO:0007669"/>
    <property type="project" value="UniProtKB-KW"/>
</dbReference>
<dbReference type="Proteomes" id="UP000557772">
    <property type="component" value="Unassembled WGS sequence"/>
</dbReference>
<dbReference type="EMBL" id="JABENB010000003">
    <property type="protein sequence ID" value="NNG40895.1"/>
    <property type="molecule type" value="Genomic_DNA"/>
</dbReference>
<dbReference type="Pfam" id="PF00857">
    <property type="entry name" value="Isochorismatase"/>
    <property type="match status" value="1"/>
</dbReference>
<name>A0A849AKG0_9MICO</name>
<evidence type="ECO:0000259" key="2">
    <source>
        <dbReference type="Pfam" id="PF00857"/>
    </source>
</evidence>
<accession>A0A849AKG0</accession>
<feature type="domain" description="Isochorismatase-like" evidence="2">
    <location>
        <begin position="5"/>
        <end position="170"/>
    </location>
</feature>
<dbReference type="AlphaFoldDB" id="A0A849AKG0"/>
<keyword evidence="1" id="KW-0378">Hydrolase</keyword>
<proteinExistence type="predicted"/>
<dbReference type="InterPro" id="IPR000868">
    <property type="entry name" value="Isochorismatase-like_dom"/>
</dbReference>
<protein>
    <submittedName>
        <fullName evidence="3">Isochorismatase family protein</fullName>
    </submittedName>
</protein>
<dbReference type="PANTHER" id="PTHR43540">
    <property type="entry name" value="PEROXYUREIDOACRYLATE/UREIDOACRYLATE AMIDOHYDROLASE-RELATED"/>
    <property type="match status" value="1"/>
</dbReference>
<sequence length="177" mass="18919">MPDSSALIVIDVQRIFTDATSPWGSPMAEEVVPRIVQRITAYDGTIVATRYVAPLHPEGAWQAYFERWPFALQPPDSPSYAFDPRVAPALRGVPVVDATTFGKWGPALREAIGPAQSVDLVGVATDCCVLSTALAIADSGIATRVWAPGCAGSTPDEHRKALSIMELYAPLIEVLGD</sequence>
<dbReference type="Gene3D" id="3.40.50.850">
    <property type="entry name" value="Isochorismatase-like"/>
    <property type="match status" value="1"/>
</dbReference>
<dbReference type="RefSeq" id="WP_171157703.1">
    <property type="nucleotide sequence ID" value="NZ_JABENB010000003.1"/>
</dbReference>
<dbReference type="InterPro" id="IPR050272">
    <property type="entry name" value="Isochorismatase-like_hydrls"/>
</dbReference>
<evidence type="ECO:0000313" key="4">
    <source>
        <dbReference type="Proteomes" id="UP000557772"/>
    </source>
</evidence>
<dbReference type="InterPro" id="IPR036380">
    <property type="entry name" value="Isochorismatase-like_sf"/>
</dbReference>
<reference evidence="3 4" key="1">
    <citation type="submission" date="2020-05" db="EMBL/GenBank/DDBJ databases">
        <title>Flexivirga sp. ID2601S isolated from air conditioner.</title>
        <authorList>
            <person name="Kim D.H."/>
        </authorList>
    </citation>
    <scope>NUCLEOTIDE SEQUENCE [LARGE SCALE GENOMIC DNA]</scope>
    <source>
        <strain evidence="3 4">ID2601S</strain>
    </source>
</reference>
<dbReference type="CDD" id="cd00431">
    <property type="entry name" value="cysteine_hydrolases"/>
    <property type="match status" value="1"/>
</dbReference>
<gene>
    <name evidence="3" type="ORF">HJ588_16680</name>
</gene>